<dbReference type="InterPro" id="IPR036291">
    <property type="entry name" value="NAD(P)-bd_dom_sf"/>
</dbReference>
<dbReference type="Pfam" id="PF02423">
    <property type="entry name" value="OCD_Mu_crystall"/>
    <property type="match status" value="1"/>
</dbReference>
<reference evidence="1 2" key="1">
    <citation type="submission" date="2020-07" db="EMBL/GenBank/DDBJ databases">
        <title>MOT database genomes.</title>
        <authorList>
            <person name="Joseph S."/>
            <person name="Aduse-Opoku J."/>
            <person name="Hashim A."/>
            <person name="Wade W."/>
            <person name="Curtis M."/>
        </authorList>
    </citation>
    <scope>NUCLEOTIDE SEQUENCE [LARGE SCALE GENOMIC DNA]</scope>
    <source>
        <strain evidence="1 2">CIP 106318</strain>
    </source>
</reference>
<evidence type="ECO:0000313" key="1">
    <source>
        <dbReference type="EMBL" id="NYS47012.1"/>
    </source>
</evidence>
<dbReference type="Proteomes" id="UP000531840">
    <property type="component" value="Unassembled WGS sequence"/>
</dbReference>
<protein>
    <submittedName>
        <fullName evidence="1">Ornithine cyclodeaminase family protein</fullName>
    </submittedName>
</protein>
<evidence type="ECO:0000313" key="2">
    <source>
        <dbReference type="Proteomes" id="UP000531840"/>
    </source>
</evidence>
<dbReference type="RefSeq" id="WP_179940447.1">
    <property type="nucleotide sequence ID" value="NZ_JACBYF010000003.1"/>
</dbReference>
<comment type="caution">
    <text evidence="1">The sequence shown here is derived from an EMBL/GenBank/DDBJ whole genome shotgun (WGS) entry which is preliminary data.</text>
</comment>
<dbReference type="PANTHER" id="PTHR13812">
    <property type="entry name" value="KETIMINE REDUCTASE MU-CRYSTALLIN"/>
    <property type="match status" value="1"/>
</dbReference>
<dbReference type="Gene3D" id="3.40.50.720">
    <property type="entry name" value="NAD(P)-binding Rossmann-like Domain"/>
    <property type="match status" value="1"/>
</dbReference>
<dbReference type="InterPro" id="IPR003462">
    <property type="entry name" value="ODC_Mu_crystall"/>
</dbReference>
<dbReference type="SUPFAM" id="SSF51735">
    <property type="entry name" value="NAD(P)-binding Rossmann-fold domains"/>
    <property type="match status" value="1"/>
</dbReference>
<organism evidence="1 2">
    <name type="scientific">Gemelliphila palaticanis</name>
    <dbReference type="NCBI Taxonomy" id="81950"/>
    <lineage>
        <taxon>Bacteria</taxon>
        <taxon>Bacillati</taxon>
        <taxon>Bacillota</taxon>
        <taxon>Bacilli</taxon>
        <taxon>Bacillales</taxon>
        <taxon>Gemellaceae</taxon>
        <taxon>Gemelliphila</taxon>
    </lineage>
</organism>
<proteinExistence type="predicted"/>
<dbReference type="PIRSF" id="PIRSF001439">
    <property type="entry name" value="CryM"/>
    <property type="match status" value="1"/>
</dbReference>
<dbReference type="EMBL" id="JACBYF010000003">
    <property type="protein sequence ID" value="NYS47012.1"/>
    <property type="molecule type" value="Genomic_DNA"/>
</dbReference>
<keyword evidence="2" id="KW-1185">Reference proteome</keyword>
<dbReference type="InterPro" id="IPR023401">
    <property type="entry name" value="ODC_N"/>
</dbReference>
<sequence>MIILTKEDIKKCFNMEEAIEAAKKSLAIYTDNKAIVPLRNNIRIEKSNGNILYMPASTVSDVESSGIKIVSVYPDNIKENLPAVPATMILVDSNTGIVSAVLDGTYLTQLRTGAVQGAATDILANKDAQTGALIGTGGQAYQQAIAMLTVRKLKKLKVFSLDNNKAQEFVTNLQKDIEGTFDTKIELAISAEECVKDADIITTVTTSKVPTFKDEFVKQGAHVNGVGAFTEDMLEMPVETIARANKIFFDTTDGVMAEAGDILSAIKQNLITIDEQNVELGNVILGTTVGRESNEEITLFKTVGTAVLDVVTAQLIFEKAKQLGIGTEIKL</sequence>
<name>A0ABX2SXM6_9BACL</name>
<dbReference type="PANTHER" id="PTHR13812:SF19">
    <property type="entry name" value="KETIMINE REDUCTASE MU-CRYSTALLIN"/>
    <property type="match status" value="1"/>
</dbReference>
<dbReference type="Gene3D" id="3.30.1780.10">
    <property type="entry name" value="ornithine cyclodeaminase, domain 1"/>
    <property type="match status" value="1"/>
</dbReference>
<gene>
    <name evidence="1" type="ORF">HZY85_02245</name>
</gene>
<accession>A0ABX2SXM6</accession>